<comment type="similarity">
    <text evidence="1">Belongs to the CBF/MAK21 family.</text>
</comment>
<sequence length="655" mass="74179">MASVTSEKKQKKRNKHSLSELKTMGQQLLTSRAHVNNLPLLLTFINPNSPPQYALESLLSLQSFFTPLIPKLPSSSSSHPDSDPNPDPEFIYPTWLRSKFDELTHSLIDLVVSSQSDGALRDVVLDSIMEFVKVGNAGKFNTAIYHKLLRAIVRSELDVDDIVLDMLSEKYFNYVDVRLVTCSSFEKLARTLEKEENKDASQDVNDLLSRPSIELSIQKMYKLLACIQPLEAVEEKLEMWNDSGTLLGKNNDKVLSSKNVAKKMKLMFTKSWISFLSLPLPLDVYKEVLVTLHQSVISHLSNPIMLCDFLTRSYDIGGVVSVMALSSLFILMTQHGLEYPNFYNKLYALLEPSVFMAKHRSKFFQTSVHGNDEQKLRKGDYMNLFDYSANPFKNFSIQELSEFIFNQKGLHNGNENLHGIHKDTRMCYMDELSKSYELGSSFACVLKLLDSCLKSSLLPAYLAAAFCKKLSRLALSAPPSGALVIIALVHNLLQRHPSINFLVHREIGLDTAIDTSEEKNSTDGANRDLFEEKPGMDHFKNEENDPKNTNAMRSSLWEIDTLRHHYSPPVSRFALSVVNDLAVRSRIPEIAVSDFSSGSYATIFGDEIRRRVKQVPLAFYKMTPACLFSELDFPGWTFKDDHQDTSAKRKRIDSV</sequence>
<dbReference type="PANTHER" id="PTHR12455:SF0">
    <property type="entry name" value="NUCLEOLAR COMPLEX PROTEIN 4 HOMOLOG"/>
    <property type="match status" value="1"/>
</dbReference>
<evidence type="ECO:0000256" key="1">
    <source>
        <dbReference type="ARBA" id="ARBA00007797"/>
    </source>
</evidence>
<dbReference type="GO" id="GO:0030692">
    <property type="term" value="C:Noc4p-Nop14p complex"/>
    <property type="evidence" value="ECO:0007669"/>
    <property type="project" value="TreeGrafter"/>
</dbReference>
<dbReference type="InterPro" id="IPR005612">
    <property type="entry name" value="CCAAT-binding_factor"/>
</dbReference>
<dbReference type="Proteomes" id="UP000298416">
    <property type="component" value="Unassembled WGS sequence"/>
</dbReference>
<evidence type="ECO:0000256" key="2">
    <source>
        <dbReference type="SAM" id="MobiDB-lite"/>
    </source>
</evidence>
<comment type="caution">
    <text evidence="4">The sequence shown here is derived from an EMBL/GenBank/DDBJ whole genome shotgun (WGS) entry which is preliminary data.</text>
</comment>
<keyword evidence="5" id="KW-1185">Reference proteome</keyword>
<dbReference type="GO" id="GO:0042254">
    <property type="term" value="P:ribosome biogenesis"/>
    <property type="evidence" value="ECO:0007669"/>
    <property type="project" value="InterPro"/>
</dbReference>
<evidence type="ECO:0000259" key="3">
    <source>
        <dbReference type="Pfam" id="PF03914"/>
    </source>
</evidence>
<feature type="region of interest" description="Disordered" evidence="2">
    <location>
        <begin position="1"/>
        <end position="20"/>
    </location>
</feature>
<reference evidence="4" key="1">
    <citation type="submission" date="2018-01" db="EMBL/GenBank/DDBJ databases">
        <authorList>
            <person name="Mao J.F."/>
        </authorList>
    </citation>
    <scope>NUCLEOTIDE SEQUENCE</scope>
    <source>
        <strain evidence="4">Huo1</strain>
        <tissue evidence="4">Leaf</tissue>
    </source>
</reference>
<evidence type="ECO:0000313" key="5">
    <source>
        <dbReference type="Proteomes" id="UP000298416"/>
    </source>
</evidence>
<gene>
    <name evidence="4" type="ORF">SASPL_135896</name>
</gene>
<feature type="region of interest" description="Disordered" evidence="2">
    <location>
        <begin position="514"/>
        <end position="547"/>
    </location>
</feature>
<feature type="compositionally biased region" description="Basic and acidic residues" evidence="2">
    <location>
        <begin position="516"/>
        <end position="546"/>
    </location>
</feature>
<protein>
    <recommendedName>
        <fullName evidence="3">CCAAT-binding factor domain-containing protein</fullName>
    </recommendedName>
</protein>
<dbReference type="Pfam" id="PF03914">
    <property type="entry name" value="CBF"/>
    <property type="match status" value="2"/>
</dbReference>
<feature type="domain" description="CCAAT-binding factor" evidence="3">
    <location>
        <begin position="321"/>
        <end position="366"/>
    </location>
</feature>
<proteinExistence type="inferred from homology"/>
<dbReference type="GO" id="GO:0032040">
    <property type="term" value="C:small-subunit processome"/>
    <property type="evidence" value="ECO:0007669"/>
    <property type="project" value="TreeGrafter"/>
</dbReference>
<dbReference type="InterPro" id="IPR027193">
    <property type="entry name" value="Noc4"/>
</dbReference>
<dbReference type="EMBL" id="PNBA02000013">
    <property type="protein sequence ID" value="KAG6403668.1"/>
    <property type="molecule type" value="Genomic_DNA"/>
</dbReference>
<feature type="domain" description="CCAAT-binding factor" evidence="3">
    <location>
        <begin position="444"/>
        <end position="574"/>
    </location>
</feature>
<evidence type="ECO:0000313" key="4">
    <source>
        <dbReference type="EMBL" id="KAG6403668.1"/>
    </source>
</evidence>
<reference evidence="4" key="2">
    <citation type="submission" date="2020-08" db="EMBL/GenBank/DDBJ databases">
        <title>Plant Genome Project.</title>
        <authorList>
            <person name="Zhang R.-G."/>
        </authorList>
    </citation>
    <scope>NUCLEOTIDE SEQUENCE</scope>
    <source>
        <strain evidence="4">Huo1</strain>
        <tissue evidence="4">Leaf</tissue>
    </source>
</reference>
<name>A0A8X8X100_SALSN</name>
<dbReference type="PANTHER" id="PTHR12455">
    <property type="entry name" value="NUCLEOLAR COMPLEX PROTEIN 4"/>
    <property type="match status" value="1"/>
</dbReference>
<accession>A0A8X8X100</accession>
<dbReference type="AlphaFoldDB" id="A0A8X8X100"/>
<organism evidence="4">
    <name type="scientific">Salvia splendens</name>
    <name type="common">Scarlet sage</name>
    <dbReference type="NCBI Taxonomy" id="180675"/>
    <lineage>
        <taxon>Eukaryota</taxon>
        <taxon>Viridiplantae</taxon>
        <taxon>Streptophyta</taxon>
        <taxon>Embryophyta</taxon>
        <taxon>Tracheophyta</taxon>
        <taxon>Spermatophyta</taxon>
        <taxon>Magnoliopsida</taxon>
        <taxon>eudicotyledons</taxon>
        <taxon>Gunneridae</taxon>
        <taxon>Pentapetalae</taxon>
        <taxon>asterids</taxon>
        <taxon>lamiids</taxon>
        <taxon>Lamiales</taxon>
        <taxon>Lamiaceae</taxon>
        <taxon>Nepetoideae</taxon>
        <taxon>Mentheae</taxon>
        <taxon>Salviinae</taxon>
        <taxon>Salvia</taxon>
        <taxon>Salvia subgen. Calosphace</taxon>
        <taxon>core Calosphace</taxon>
    </lineage>
</organism>